<dbReference type="Pfam" id="PF02771">
    <property type="entry name" value="Acyl-CoA_dh_N"/>
    <property type="match status" value="1"/>
</dbReference>
<dbReference type="Gene3D" id="2.40.110.10">
    <property type="entry name" value="Butyryl-CoA Dehydrogenase, subunit A, domain 2"/>
    <property type="match status" value="1"/>
</dbReference>
<dbReference type="InterPro" id="IPR052033">
    <property type="entry name" value="Glutaryl-CoA_DH_mitochondrial"/>
</dbReference>
<evidence type="ECO:0000256" key="3">
    <source>
        <dbReference type="SAM" id="MobiDB-lite"/>
    </source>
</evidence>
<name>A0A6B0Y4K4_9RHOB</name>
<reference evidence="5" key="1">
    <citation type="submission" date="2019-09" db="EMBL/GenBank/DDBJ databases">
        <title>Characterisation of the sponge microbiome using genome-centric metagenomics.</title>
        <authorList>
            <person name="Engelberts J.P."/>
            <person name="Robbins S.J."/>
            <person name="De Goeij J.M."/>
            <person name="Aranda M."/>
            <person name="Bell S.C."/>
            <person name="Webster N.S."/>
        </authorList>
    </citation>
    <scope>NUCLEOTIDE SEQUENCE</scope>
    <source>
        <strain evidence="5">SB0664_bin_43</strain>
    </source>
</reference>
<organism evidence="5">
    <name type="scientific">Boseongicola sp. SB0664_bin_43</name>
    <dbReference type="NCBI Taxonomy" id="2604844"/>
    <lineage>
        <taxon>Bacteria</taxon>
        <taxon>Pseudomonadati</taxon>
        <taxon>Pseudomonadota</taxon>
        <taxon>Alphaproteobacteria</taxon>
        <taxon>Rhodobacterales</taxon>
        <taxon>Paracoccaceae</taxon>
        <taxon>Boseongicola</taxon>
    </lineage>
</organism>
<dbReference type="SUPFAM" id="SSF56645">
    <property type="entry name" value="Acyl-CoA dehydrogenase NM domain-like"/>
    <property type="match status" value="1"/>
</dbReference>
<evidence type="ECO:0000313" key="5">
    <source>
        <dbReference type="EMBL" id="MXY34903.1"/>
    </source>
</evidence>
<protein>
    <recommendedName>
        <fullName evidence="4">Acyl-CoA dehydrogenase/oxidase N-terminal domain-containing protein</fullName>
    </recommendedName>
</protein>
<dbReference type="InterPro" id="IPR037069">
    <property type="entry name" value="AcylCoA_DH/ox_N_sf"/>
</dbReference>
<dbReference type="GO" id="GO:0004361">
    <property type="term" value="F:glutaryl-CoA dehydrogenase activity"/>
    <property type="evidence" value="ECO:0007669"/>
    <property type="project" value="TreeGrafter"/>
</dbReference>
<evidence type="ECO:0000256" key="1">
    <source>
        <dbReference type="ARBA" id="ARBA00022946"/>
    </source>
</evidence>
<dbReference type="PANTHER" id="PTHR42807:SF1">
    <property type="entry name" value="GLUTARYL-COA DEHYDROGENASE, MITOCHONDRIAL"/>
    <property type="match status" value="1"/>
</dbReference>
<evidence type="ECO:0000259" key="4">
    <source>
        <dbReference type="Pfam" id="PF02771"/>
    </source>
</evidence>
<keyword evidence="2" id="KW-0560">Oxidoreductase</keyword>
<dbReference type="GO" id="GO:0033539">
    <property type="term" value="P:fatty acid beta-oxidation using acyl-CoA dehydrogenase"/>
    <property type="evidence" value="ECO:0007669"/>
    <property type="project" value="TreeGrafter"/>
</dbReference>
<feature type="region of interest" description="Disordered" evidence="3">
    <location>
        <begin position="1"/>
        <end position="20"/>
    </location>
</feature>
<comment type="caution">
    <text evidence="5">The sequence shown here is derived from an EMBL/GenBank/DDBJ whole genome shotgun (WGS) entry which is preliminary data.</text>
</comment>
<evidence type="ECO:0000256" key="2">
    <source>
        <dbReference type="ARBA" id="ARBA00023002"/>
    </source>
</evidence>
<gene>
    <name evidence="5" type="ORF">F4Y60_12630</name>
</gene>
<dbReference type="GO" id="GO:0000062">
    <property type="term" value="F:fatty-acyl-CoA binding"/>
    <property type="evidence" value="ECO:0007669"/>
    <property type="project" value="TreeGrafter"/>
</dbReference>
<dbReference type="Gene3D" id="1.10.540.10">
    <property type="entry name" value="Acyl-CoA dehydrogenase/oxidase, N-terminal domain"/>
    <property type="match status" value="1"/>
</dbReference>
<dbReference type="InterPro" id="IPR013786">
    <property type="entry name" value="AcylCoA_DH/ox_N"/>
</dbReference>
<dbReference type="PANTHER" id="PTHR42807">
    <property type="entry name" value="GLUTARYL-COA DEHYDROGENASE, MITOCHONDRIAL"/>
    <property type="match status" value="1"/>
</dbReference>
<dbReference type="InterPro" id="IPR046373">
    <property type="entry name" value="Acyl-CoA_Oxase/DH_mid-dom_sf"/>
</dbReference>
<proteinExistence type="predicted"/>
<dbReference type="SUPFAM" id="SSF47203">
    <property type="entry name" value="Acyl-CoA dehydrogenase C-terminal domain-like"/>
    <property type="match status" value="1"/>
</dbReference>
<dbReference type="InterPro" id="IPR036250">
    <property type="entry name" value="AcylCo_DH-like_C"/>
</dbReference>
<dbReference type="EMBL" id="VXRY01000520">
    <property type="protein sequence ID" value="MXY34903.1"/>
    <property type="molecule type" value="Genomic_DNA"/>
</dbReference>
<accession>A0A6B0Y4K4</accession>
<sequence>MLASRDMELQEAAPGSARAKPAPLVWEDPLLKDSPFAEEERMVRDTAHAHCQHMLKPPAVEGNRNEIFHREAMNELGELGPTIPEEHGCAGASSVAHGLIAREVGRVDSGHCLAMPVQSSLLMHQIFARSTEERRYECLPALATGRFAGCLGLTEPDRGSDPCGMITRAMKVDGGLKPTSARNRLSNSPIADVLAARAKSGGHGGNGVSDKCGAFQHVTNLESVNTHEGTHGIHALIPGRGITGLQAIQ</sequence>
<dbReference type="AlphaFoldDB" id="A0A6B0Y4K4"/>
<keyword evidence="1" id="KW-0809">Transit peptide</keyword>
<feature type="domain" description="Acyl-CoA dehydrogenase/oxidase N-terminal" evidence="4">
    <location>
        <begin position="38"/>
        <end position="145"/>
    </location>
</feature>
<dbReference type="InterPro" id="IPR009100">
    <property type="entry name" value="AcylCoA_DH/oxidase_NM_dom_sf"/>
</dbReference>
<dbReference type="GO" id="GO:0050660">
    <property type="term" value="F:flavin adenine dinucleotide binding"/>
    <property type="evidence" value="ECO:0007669"/>
    <property type="project" value="InterPro"/>
</dbReference>
<dbReference type="GO" id="GO:0046949">
    <property type="term" value="P:fatty-acyl-CoA biosynthetic process"/>
    <property type="evidence" value="ECO:0007669"/>
    <property type="project" value="TreeGrafter"/>
</dbReference>